<dbReference type="RefSeq" id="WP_054862694.1">
    <property type="nucleotide sequence ID" value="NZ_MWPH01000002.1"/>
</dbReference>
<sequence length="155" mass="16807">MISRRTRARLDFVGNLAVLALVIVLRHTSLSQDYEQRDDGCTDCSSPTAQSDSAMQSGGAPANTLESAQTPSLRGDWVLIGVVSGVCYRLCSDRDIAGIRRSRTRRWTLVLGIWLGQAVLALDDQDTSHSFGLGSSVGAVCYRTKYGLLSSLPDR</sequence>
<evidence type="ECO:0000256" key="1">
    <source>
        <dbReference type="SAM" id="MobiDB-lite"/>
    </source>
</evidence>
<evidence type="ECO:0000313" key="3">
    <source>
        <dbReference type="EMBL" id="OVE84981.1"/>
    </source>
</evidence>
<dbReference type="InterPro" id="IPR058410">
    <property type="entry name" value="DUF8097"/>
</dbReference>
<dbReference type="EMBL" id="MWPH01000002">
    <property type="protein sequence ID" value="OVE84981.1"/>
    <property type="molecule type" value="Genomic_DNA"/>
</dbReference>
<dbReference type="AlphaFoldDB" id="A0A202E9R0"/>
<evidence type="ECO:0000313" key="4">
    <source>
        <dbReference type="Proteomes" id="UP000196084"/>
    </source>
</evidence>
<feature type="compositionally biased region" description="Polar residues" evidence="1">
    <location>
        <begin position="43"/>
        <end position="56"/>
    </location>
</feature>
<evidence type="ECO:0000259" key="2">
    <source>
        <dbReference type="Pfam" id="PF26397"/>
    </source>
</evidence>
<protein>
    <recommendedName>
        <fullName evidence="2">DUF8097 domain-containing protein</fullName>
    </recommendedName>
</protein>
<proteinExistence type="predicted"/>
<accession>A0A202E9R0</accession>
<dbReference type="Proteomes" id="UP000196084">
    <property type="component" value="Unassembled WGS sequence"/>
</dbReference>
<feature type="domain" description="DUF8097" evidence="2">
    <location>
        <begin position="66"/>
        <end position="154"/>
    </location>
</feature>
<feature type="region of interest" description="Disordered" evidence="1">
    <location>
        <begin position="35"/>
        <end position="67"/>
    </location>
</feature>
<organism evidence="3 4">
    <name type="scientific">Natronolimnobius baerhuensis</name>
    <dbReference type="NCBI Taxonomy" id="253108"/>
    <lineage>
        <taxon>Archaea</taxon>
        <taxon>Methanobacteriati</taxon>
        <taxon>Methanobacteriota</taxon>
        <taxon>Stenosarchaea group</taxon>
        <taxon>Halobacteria</taxon>
        <taxon>Halobacteriales</taxon>
        <taxon>Natrialbaceae</taxon>
        <taxon>Natronolimnobius</taxon>
    </lineage>
</organism>
<keyword evidence="4" id="KW-1185">Reference proteome</keyword>
<gene>
    <name evidence="3" type="ORF">B2G88_11530</name>
</gene>
<dbReference type="OrthoDB" id="209828at2157"/>
<comment type="caution">
    <text evidence="3">The sequence shown here is derived from an EMBL/GenBank/DDBJ whole genome shotgun (WGS) entry which is preliminary data.</text>
</comment>
<dbReference type="Pfam" id="PF26397">
    <property type="entry name" value="DUF8097"/>
    <property type="match status" value="1"/>
</dbReference>
<reference evidence="3 4" key="1">
    <citation type="submission" date="2017-02" db="EMBL/GenBank/DDBJ databases">
        <title>Natronthermophilus aegyptiacus gen. nov.,sp. nov., an aerobic, extremely halophilic alkalithermophilic archaeon isolated from the athalassohaline Wadi An Natrun, Egypt.</title>
        <authorList>
            <person name="Zhao B."/>
        </authorList>
    </citation>
    <scope>NUCLEOTIDE SEQUENCE [LARGE SCALE GENOMIC DNA]</scope>
    <source>
        <strain evidence="3 4">CGMCC 1.3597</strain>
    </source>
</reference>
<name>A0A202E9R0_9EURY</name>